<evidence type="ECO:0000313" key="3">
    <source>
        <dbReference type="Proteomes" id="UP001226389"/>
    </source>
</evidence>
<comment type="caution">
    <text evidence="2">The sequence shown here is derived from an EMBL/GenBank/DDBJ whole genome shotgun (WGS) entry which is preliminary data.</text>
</comment>
<dbReference type="EMBL" id="JAUSSY010000004">
    <property type="protein sequence ID" value="MDQ0118049.1"/>
    <property type="molecule type" value="Genomic_DNA"/>
</dbReference>
<name>A0ABT9UI19_9MICC</name>
<dbReference type="Proteomes" id="UP001226389">
    <property type="component" value="Unassembled WGS sequence"/>
</dbReference>
<evidence type="ECO:0000313" key="2">
    <source>
        <dbReference type="EMBL" id="MDQ0118049.1"/>
    </source>
</evidence>
<keyword evidence="1" id="KW-0472">Membrane</keyword>
<keyword evidence="3" id="KW-1185">Reference proteome</keyword>
<evidence type="ECO:0000256" key="1">
    <source>
        <dbReference type="SAM" id="Phobius"/>
    </source>
</evidence>
<feature type="transmembrane region" description="Helical" evidence="1">
    <location>
        <begin position="154"/>
        <end position="176"/>
    </location>
</feature>
<reference evidence="2 3" key="1">
    <citation type="submission" date="2023-07" db="EMBL/GenBank/DDBJ databases">
        <title>Sorghum-associated microbial communities from plants grown in Nebraska, USA.</title>
        <authorList>
            <person name="Schachtman D."/>
        </authorList>
    </citation>
    <scope>NUCLEOTIDE SEQUENCE [LARGE SCALE GENOMIC DNA]</scope>
    <source>
        <strain evidence="2 3">DS994</strain>
    </source>
</reference>
<proteinExistence type="predicted"/>
<keyword evidence="1" id="KW-0812">Transmembrane</keyword>
<organism evidence="2 3">
    <name type="scientific">Pseudarthrobacter defluvii</name>
    <dbReference type="NCBI Taxonomy" id="410837"/>
    <lineage>
        <taxon>Bacteria</taxon>
        <taxon>Bacillati</taxon>
        <taxon>Actinomycetota</taxon>
        <taxon>Actinomycetes</taxon>
        <taxon>Micrococcales</taxon>
        <taxon>Micrococcaceae</taxon>
        <taxon>Pseudarthrobacter</taxon>
    </lineage>
</organism>
<sequence>MTAPFRIPRAIAFTAAMLTLAAGAHLLAGGILPPPAILAGIVALVLAPVTILSKTKINAPAMTGLLGSSQLALHWAFEALSVPATFTPADGSHVHGALPASSLAADLASGHAAVPAALMLGLHAVATVATALVLARGEAAVWALAAWLRPLVRILAAVAIPEWPHISAPAAVVIAFRWRNLRLPALRGPPSFHAAL</sequence>
<keyword evidence="1" id="KW-1133">Transmembrane helix</keyword>
<gene>
    <name evidence="2" type="ORF">J2T22_001226</name>
</gene>
<feature type="transmembrane region" description="Helical" evidence="1">
    <location>
        <begin position="36"/>
        <end position="53"/>
    </location>
</feature>
<dbReference type="RefSeq" id="WP_307488867.1">
    <property type="nucleotide sequence ID" value="NZ_JAUSSY010000004.1"/>
</dbReference>
<feature type="transmembrane region" description="Helical" evidence="1">
    <location>
        <begin position="112"/>
        <end position="134"/>
    </location>
</feature>
<protein>
    <submittedName>
        <fullName evidence="2">Uncharacterized protein</fullName>
    </submittedName>
</protein>
<accession>A0ABT9UI19</accession>